<dbReference type="InterPro" id="IPR036413">
    <property type="entry name" value="YaeB-like_sf"/>
</dbReference>
<comment type="similarity">
    <text evidence="2">Belongs to the tRNA methyltransferase O family.</text>
</comment>
<dbReference type="PANTHER" id="PTHR12818">
    <property type="entry name" value="TRNA (ADENINE(37)-N6)-METHYLTRANSFERASE"/>
    <property type="match status" value="1"/>
</dbReference>
<name>A0A2U3NPQ4_9MYCO</name>
<dbReference type="GO" id="GO:0032259">
    <property type="term" value="P:methylation"/>
    <property type="evidence" value="ECO:0007669"/>
    <property type="project" value="UniProtKB-KW"/>
</dbReference>
<evidence type="ECO:0000313" key="5">
    <source>
        <dbReference type="Proteomes" id="UP000240988"/>
    </source>
</evidence>
<accession>A0A2U3NPQ4</accession>
<evidence type="ECO:0000313" key="4">
    <source>
        <dbReference type="EMBL" id="SPM33491.1"/>
    </source>
</evidence>
<dbReference type="EMBL" id="FUFA01000002">
    <property type="protein sequence ID" value="SPM33491.1"/>
    <property type="molecule type" value="Genomic_DNA"/>
</dbReference>
<dbReference type="AlphaFoldDB" id="A0A2U3NPQ4"/>
<evidence type="ECO:0000259" key="3">
    <source>
        <dbReference type="PROSITE" id="PS51668"/>
    </source>
</evidence>
<dbReference type="InterPro" id="IPR036414">
    <property type="entry name" value="YaeB_N_sf"/>
</dbReference>
<gene>
    <name evidence="4" type="ORF">MRAB57_1295</name>
</gene>
<feature type="domain" description="TsaA-like" evidence="3">
    <location>
        <begin position="13"/>
        <end position="145"/>
    </location>
</feature>
<dbReference type="CDD" id="cd09281">
    <property type="entry name" value="UPF0066"/>
    <property type="match status" value="1"/>
</dbReference>
<evidence type="ECO:0000256" key="2">
    <source>
        <dbReference type="ARBA" id="ARBA00033753"/>
    </source>
</evidence>
<dbReference type="InterPro" id="IPR023370">
    <property type="entry name" value="TrmO-like_N"/>
</dbReference>
<dbReference type="SUPFAM" id="SSF118196">
    <property type="entry name" value="YaeB-like"/>
    <property type="match status" value="1"/>
</dbReference>
<sequence length="169" mass="18707">MNGDTESEGHIPIVTVATVHSTRSVATDDDWDLETTVIRMSDDFDESALQGLDAFSHIDVVYVFDRVDADKVETGARHPRGNPDWPQVGIFAQRAKNRPNRLGVTTCAVLGVNGREIAVRGLDAIDGTPVVDIKPYMREFGPRGPVRQPRWATELMSRYWDSSDPSPEG</sequence>
<keyword evidence="4" id="KW-0489">Methyltransferase</keyword>
<dbReference type="PROSITE" id="PS51668">
    <property type="entry name" value="TSAA_2"/>
    <property type="match status" value="1"/>
</dbReference>
<keyword evidence="5" id="KW-1185">Reference proteome</keyword>
<dbReference type="RefSeq" id="WP_077086851.1">
    <property type="nucleotide sequence ID" value="NZ_LT721901.1"/>
</dbReference>
<dbReference type="OrthoDB" id="9804309at2"/>
<dbReference type="PANTHER" id="PTHR12818:SF0">
    <property type="entry name" value="TRNA (ADENINE(37)-N6)-METHYLTRANSFERASE"/>
    <property type="match status" value="1"/>
</dbReference>
<dbReference type="Pfam" id="PF01980">
    <property type="entry name" value="TrmO_N"/>
    <property type="match status" value="1"/>
</dbReference>
<organism evidence="4 5">
    <name type="scientific">Mycobacterium rhizamassiliense</name>
    <dbReference type="NCBI Taxonomy" id="1841860"/>
    <lineage>
        <taxon>Bacteria</taxon>
        <taxon>Bacillati</taxon>
        <taxon>Actinomycetota</taxon>
        <taxon>Actinomycetes</taxon>
        <taxon>Mycobacteriales</taxon>
        <taxon>Mycobacteriaceae</taxon>
        <taxon>Mycobacterium</taxon>
    </lineage>
</organism>
<keyword evidence="1" id="KW-0949">S-adenosyl-L-methionine</keyword>
<dbReference type="Proteomes" id="UP000240988">
    <property type="component" value="Unassembled WGS sequence"/>
</dbReference>
<dbReference type="Gene3D" id="2.40.30.70">
    <property type="entry name" value="YaeB-like"/>
    <property type="match status" value="1"/>
</dbReference>
<reference evidence="4 5" key="1">
    <citation type="submission" date="2017-01" db="EMBL/GenBank/DDBJ databases">
        <authorList>
            <consortium name="Urmite Genomes"/>
        </authorList>
    </citation>
    <scope>NUCLEOTIDE SEQUENCE [LARGE SCALE GENOMIC DNA]</scope>
    <source>
        <strain evidence="4 5">AB57</strain>
    </source>
</reference>
<evidence type="ECO:0000256" key="1">
    <source>
        <dbReference type="ARBA" id="ARBA00022691"/>
    </source>
</evidence>
<keyword evidence="4" id="KW-0808">Transferase</keyword>
<dbReference type="STRING" id="1841860.GCA_900157375_01296"/>
<dbReference type="GO" id="GO:0008168">
    <property type="term" value="F:methyltransferase activity"/>
    <property type="evidence" value="ECO:0007669"/>
    <property type="project" value="UniProtKB-KW"/>
</dbReference>
<proteinExistence type="inferred from homology"/>
<dbReference type="InterPro" id="IPR040372">
    <property type="entry name" value="YaeB-like"/>
</dbReference>
<protein>
    <submittedName>
        <fullName evidence="4">tRNA (Thr-GGU) A37 N-methylase</fullName>
    </submittedName>
</protein>